<reference evidence="2 3" key="1">
    <citation type="journal article" date="2019" name="Nat. Ecol. Evol.">
        <title>Megaphylogeny resolves global patterns of mushroom evolution.</title>
        <authorList>
            <person name="Varga T."/>
            <person name="Krizsan K."/>
            <person name="Foldi C."/>
            <person name="Dima B."/>
            <person name="Sanchez-Garcia M."/>
            <person name="Sanchez-Ramirez S."/>
            <person name="Szollosi G.J."/>
            <person name="Szarkandi J.G."/>
            <person name="Papp V."/>
            <person name="Albert L."/>
            <person name="Andreopoulos W."/>
            <person name="Angelini C."/>
            <person name="Antonin V."/>
            <person name="Barry K.W."/>
            <person name="Bougher N.L."/>
            <person name="Buchanan P."/>
            <person name="Buyck B."/>
            <person name="Bense V."/>
            <person name="Catcheside P."/>
            <person name="Chovatia M."/>
            <person name="Cooper J."/>
            <person name="Damon W."/>
            <person name="Desjardin D."/>
            <person name="Finy P."/>
            <person name="Geml J."/>
            <person name="Haridas S."/>
            <person name="Hughes K."/>
            <person name="Justo A."/>
            <person name="Karasinski D."/>
            <person name="Kautmanova I."/>
            <person name="Kiss B."/>
            <person name="Kocsube S."/>
            <person name="Kotiranta H."/>
            <person name="LaButti K.M."/>
            <person name="Lechner B.E."/>
            <person name="Liimatainen K."/>
            <person name="Lipzen A."/>
            <person name="Lukacs Z."/>
            <person name="Mihaltcheva S."/>
            <person name="Morgado L.N."/>
            <person name="Niskanen T."/>
            <person name="Noordeloos M.E."/>
            <person name="Ohm R.A."/>
            <person name="Ortiz-Santana B."/>
            <person name="Ovrebo C."/>
            <person name="Racz N."/>
            <person name="Riley R."/>
            <person name="Savchenko A."/>
            <person name="Shiryaev A."/>
            <person name="Soop K."/>
            <person name="Spirin V."/>
            <person name="Szebenyi C."/>
            <person name="Tomsovsky M."/>
            <person name="Tulloss R.E."/>
            <person name="Uehling J."/>
            <person name="Grigoriev I.V."/>
            <person name="Vagvolgyi C."/>
            <person name="Papp T."/>
            <person name="Martin F.M."/>
            <person name="Miettinen O."/>
            <person name="Hibbett D.S."/>
            <person name="Nagy L.G."/>
        </authorList>
    </citation>
    <scope>NUCLEOTIDE SEQUENCE [LARGE SCALE GENOMIC DNA]</scope>
    <source>
        <strain evidence="2 3">CBS 309.79</strain>
    </source>
</reference>
<evidence type="ECO:0000313" key="3">
    <source>
        <dbReference type="Proteomes" id="UP000305067"/>
    </source>
</evidence>
<gene>
    <name evidence="2" type="ORF">BDV98DRAFT_575198</name>
</gene>
<accession>A0A5C3Q7G2</accession>
<keyword evidence="3" id="KW-1185">Reference proteome</keyword>
<organism evidence="2 3">
    <name type="scientific">Pterulicium gracile</name>
    <dbReference type="NCBI Taxonomy" id="1884261"/>
    <lineage>
        <taxon>Eukaryota</taxon>
        <taxon>Fungi</taxon>
        <taxon>Dikarya</taxon>
        <taxon>Basidiomycota</taxon>
        <taxon>Agaricomycotina</taxon>
        <taxon>Agaricomycetes</taxon>
        <taxon>Agaricomycetidae</taxon>
        <taxon>Agaricales</taxon>
        <taxon>Pleurotineae</taxon>
        <taxon>Pterulaceae</taxon>
        <taxon>Pterulicium</taxon>
    </lineage>
</organism>
<proteinExistence type="predicted"/>
<dbReference type="EMBL" id="ML178851">
    <property type="protein sequence ID" value="TFK97107.1"/>
    <property type="molecule type" value="Genomic_DNA"/>
</dbReference>
<protein>
    <submittedName>
        <fullName evidence="2">Uncharacterized protein</fullName>
    </submittedName>
</protein>
<sequence length="186" mass="20883">MHSSEHPDISILPTNTPFEACFACGIADPQFTCTSFPITQFDFSPAAYQATRHFVEKGKLKINQLRRAVDRLSAMKDDLSHLVQQQQNYLSPIHCLPNDILLLIFGQTQGSGCFADGPWDISNVCRQCRTLSVSSPTLWSKIYFDPGFDGLNPNETGELEDLRLRCNCIDLQLDRSQTCPPEVEVD</sequence>
<dbReference type="AlphaFoldDB" id="A0A5C3Q7G2"/>
<feature type="coiled-coil region" evidence="1">
    <location>
        <begin position="55"/>
        <end position="82"/>
    </location>
</feature>
<keyword evidence="1" id="KW-0175">Coiled coil</keyword>
<dbReference type="OrthoDB" id="3365698at2759"/>
<name>A0A5C3Q7G2_9AGAR</name>
<dbReference type="Proteomes" id="UP000305067">
    <property type="component" value="Unassembled WGS sequence"/>
</dbReference>
<evidence type="ECO:0000256" key="1">
    <source>
        <dbReference type="SAM" id="Coils"/>
    </source>
</evidence>
<evidence type="ECO:0000313" key="2">
    <source>
        <dbReference type="EMBL" id="TFK97107.1"/>
    </source>
</evidence>